<name>A0A4Z2EN70_9TELE</name>
<evidence type="ECO:0000313" key="2">
    <source>
        <dbReference type="EMBL" id="TNN30195.1"/>
    </source>
</evidence>
<gene>
    <name evidence="2" type="ORF">EYF80_059653</name>
</gene>
<keyword evidence="3" id="KW-1185">Reference proteome</keyword>
<protein>
    <submittedName>
        <fullName evidence="2">Uncharacterized protein</fullName>
    </submittedName>
</protein>
<dbReference type="EMBL" id="SRLO01004759">
    <property type="protein sequence ID" value="TNN30195.1"/>
    <property type="molecule type" value="Genomic_DNA"/>
</dbReference>
<comment type="caution">
    <text evidence="2">The sequence shown here is derived from an EMBL/GenBank/DDBJ whole genome shotgun (WGS) entry which is preliminary data.</text>
</comment>
<organism evidence="2 3">
    <name type="scientific">Liparis tanakae</name>
    <name type="common">Tanaka's snailfish</name>
    <dbReference type="NCBI Taxonomy" id="230148"/>
    <lineage>
        <taxon>Eukaryota</taxon>
        <taxon>Metazoa</taxon>
        <taxon>Chordata</taxon>
        <taxon>Craniata</taxon>
        <taxon>Vertebrata</taxon>
        <taxon>Euteleostomi</taxon>
        <taxon>Actinopterygii</taxon>
        <taxon>Neopterygii</taxon>
        <taxon>Teleostei</taxon>
        <taxon>Neoteleostei</taxon>
        <taxon>Acanthomorphata</taxon>
        <taxon>Eupercaria</taxon>
        <taxon>Perciformes</taxon>
        <taxon>Cottioidei</taxon>
        <taxon>Cottales</taxon>
        <taxon>Liparidae</taxon>
        <taxon>Liparis</taxon>
    </lineage>
</organism>
<proteinExistence type="predicted"/>
<evidence type="ECO:0000256" key="1">
    <source>
        <dbReference type="SAM" id="MobiDB-lite"/>
    </source>
</evidence>
<dbReference type="AlphaFoldDB" id="A0A4Z2EN70"/>
<evidence type="ECO:0000313" key="3">
    <source>
        <dbReference type="Proteomes" id="UP000314294"/>
    </source>
</evidence>
<dbReference type="Proteomes" id="UP000314294">
    <property type="component" value="Unassembled WGS sequence"/>
</dbReference>
<feature type="region of interest" description="Disordered" evidence="1">
    <location>
        <begin position="1"/>
        <end position="23"/>
    </location>
</feature>
<sequence length="118" mass="12926">MGTWAGRDRALQESSRWGDTERDRCWTGRCCSGTASVLPPPPPPPPSRSRRTLQLLAGAVCGGVPARQVGRGLRQRDGGGVVRLQLEPMRSVVQQRRLQLDEHLREEACVNSASKALI</sequence>
<reference evidence="2 3" key="1">
    <citation type="submission" date="2019-03" db="EMBL/GenBank/DDBJ databases">
        <title>First draft genome of Liparis tanakae, snailfish: a comprehensive survey of snailfish specific genes.</title>
        <authorList>
            <person name="Kim W."/>
            <person name="Song I."/>
            <person name="Jeong J.-H."/>
            <person name="Kim D."/>
            <person name="Kim S."/>
            <person name="Ryu S."/>
            <person name="Song J.Y."/>
            <person name="Lee S.K."/>
        </authorList>
    </citation>
    <scope>NUCLEOTIDE SEQUENCE [LARGE SCALE GENOMIC DNA]</scope>
    <source>
        <tissue evidence="2">Muscle</tissue>
    </source>
</reference>
<accession>A0A4Z2EN70</accession>